<protein>
    <recommendedName>
        <fullName evidence="3">PIG-L family deacetylase</fullName>
    </recommendedName>
</protein>
<dbReference type="EMBL" id="CP007493">
    <property type="protein sequence ID" value="AJB41569.1"/>
    <property type="molecule type" value="Genomic_DNA"/>
</dbReference>
<dbReference type="SUPFAM" id="SSF102588">
    <property type="entry name" value="LmbE-like"/>
    <property type="match status" value="1"/>
</dbReference>
<dbReference type="KEGG" id="tcb:TCARB_0505"/>
<gene>
    <name evidence="1" type="ORF">TCARB_0505</name>
</gene>
<organism evidence="1 2">
    <name type="scientific">Thermofilum adornatum 1505</name>
    <dbReference type="NCBI Taxonomy" id="697581"/>
    <lineage>
        <taxon>Archaea</taxon>
        <taxon>Thermoproteota</taxon>
        <taxon>Thermoprotei</taxon>
        <taxon>Thermofilales</taxon>
        <taxon>Thermofilaceae</taxon>
        <taxon>Thermofilum</taxon>
    </lineage>
</organism>
<reference evidence="2" key="1">
    <citation type="book" date="2010" name="EXTREMOPHILES" publisher="0:0-0">
        <title>Complete genome sequences of ten hyperthermophilic archaea reveal their metabolic capabilities and possible ecological roles.</title>
        <editorList>
            <person name="?"/>
        </editorList>
        <authorList>
            <person name="Ravin N.V."/>
            <person name="Mardanov A.V."/>
            <person name="Bonch-Osmolovskaya E.A."/>
            <person name="Skryabin K.G."/>
        </authorList>
    </citation>
    <scope>NUCLEOTIDE SEQUENCE [LARGE SCALE GENOMIC DNA]</scope>
    <source>
        <strain evidence="2">1505</strain>
    </source>
</reference>
<proteinExistence type="predicted"/>
<dbReference type="Proteomes" id="UP000266720">
    <property type="component" value="Chromosome"/>
</dbReference>
<dbReference type="GeneID" id="16574068"/>
<evidence type="ECO:0008006" key="3">
    <source>
        <dbReference type="Google" id="ProtNLM"/>
    </source>
</evidence>
<evidence type="ECO:0000313" key="1">
    <source>
        <dbReference type="EMBL" id="AJB41569.1"/>
    </source>
</evidence>
<dbReference type="Pfam" id="PF02585">
    <property type="entry name" value="PIG-L"/>
    <property type="match status" value="1"/>
</dbReference>
<dbReference type="GO" id="GO:0016811">
    <property type="term" value="F:hydrolase activity, acting on carbon-nitrogen (but not peptide) bonds, in linear amides"/>
    <property type="evidence" value="ECO:0007669"/>
    <property type="project" value="TreeGrafter"/>
</dbReference>
<dbReference type="InterPro" id="IPR024078">
    <property type="entry name" value="LmbE-like_dom_sf"/>
</dbReference>
<dbReference type="InterPro" id="IPR003737">
    <property type="entry name" value="GlcNAc_PI_deacetylase-related"/>
</dbReference>
<evidence type="ECO:0000313" key="2">
    <source>
        <dbReference type="Proteomes" id="UP000266720"/>
    </source>
</evidence>
<dbReference type="Gene3D" id="3.40.50.10320">
    <property type="entry name" value="LmbE-like"/>
    <property type="match status" value="1"/>
</dbReference>
<dbReference type="PANTHER" id="PTHR12993:SF11">
    <property type="entry name" value="N-ACETYLGLUCOSAMINYL-PHOSPHATIDYLINOSITOL DE-N-ACETYLASE"/>
    <property type="match status" value="1"/>
</dbReference>
<accession>A0A3G1A4Q5</accession>
<dbReference type="AlphaFoldDB" id="A0A3G1A4Q5"/>
<sequence length="272" mass="30796">MVVAMSLEEEVRLLAQREGSENALRKIALEIFPEISSPFEETSNVLCIQPHPDDCEYGCGATLAYLADKGIKVTYLTLTDGSKGTTNPSITPGELALTRKKEQEEAGQVIGVSKIYWLDYPDGELPYTRDAMCRVMEVIRREKPDIVFAPDPWLLYEPHPDHRIGGLLASEASLFSSLPHFCRGTPPHAVKRMIFYYTSKPNYFQPADDLIEKKLQALRKHRSQFEESWQLLELSIRLIMAVYGTKINAKYAEPLRVIPLTIMHATLLSELI</sequence>
<dbReference type="PANTHER" id="PTHR12993">
    <property type="entry name" value="N-ACETYLGLUCOSAMINYL-PHOSPHATIDYLINOSITOL DE-N-ACETYLASE-RELATED"/>
    <property type="match status" value="1"/>
</dbReference>
<dbReference type="RefSeq" id="WP_020963069.1">
    <property type="nucleotide sequence ID" value="NZ_CP007493.1"/>
</dbReference>
<name>A0A3G1A4Q5_9CREN</name>
<dbReference type="STRING" id="697581.TCARB_0505"/>